<feature type="compositionally biased region" description="Polar residues" evidence="1">
    <location>
        <begin position="254"/>
        <end position="294"/>
    </location>
</feature>
<name>A0A507BXP2_9FUNG</name>
<feature type="compositionally biased region" description="Acidic residues" evidence="1">
    <location>
        <begin position="344"/>
        <end position="355"/>
    </location>
</feature>
<feature type="region of interest" description="Disordered" evidence="1">
    <location>
        <begin position="162"/>
        <end position="226"/>
    </location>
</feature>
<evidence type="ECO:0000313" key="2">
    <source>
        <dbReference type="EMBL" id="TPX31619.1"/>
    </source>
</evidence>
<feature type="compositionally biased region" description="Polar residues" evidence="1">
    <location>
        <begin position="41"/>
        <end position="57"/>
    </location>
</feature>
<keyword evidence="4" id="KW-1185">Reference proteome</keyword>
<feature type="region of interest" description="Disordered" evidence="1">
    <location>
        <begin position="344"/>
        <end position="370"/>
    </location>
</feature>
<evidence type="ECO:0000313" key="5">
    <source>
        <dbReference type="Proteomes" id="UP000320475"/>
    </source>
</evidence>
<evidence type="ECO:0000313" key="3">
    <source>
        <dbReference type="EMBL" id="TPX37301.1"/>
    </source>
</evidence>
<protein>
    <submittedName>
        <fullName evidence="2">Uncharacterized protein</fullName>
    </submittedName>
</protein>
<dbReference type="EMBL" id="QEAM01000656">
    <property type="protein sequence ID" value="TPX37301.1"/>
    <property type="molecule type" value="Genomic_DNA"/>
</dbReference>
<comment type="caution">
    <text evidence="2">The sequence shown here is derived from an EMBL/GenBank/DDBJ whole genome shotgun (WGS) entry which is preliminary data.</text>
</comment>
<proteinExistence type="predicted"/>
<evidence type="ECO:0000313" key="4">
    <source>
        <dbReference type="Proteomes" id="UP000317494"/>
    </source>
</evidence>
<accession>A0A507BXP2</accession>
<feature type="compositionally biased region" description="Low complexity" evidence="1">
    <location>
        <begin position="121"/>
        <end position="132"/>
    </location>
</feature>
<evidence type="ECO:0000256" key="1">
    <source>
        <dbReference type="SAM" id="MobiDB-lite"/>
    </source>
</evidence>
<dbReference type="AlphaFoldDB" id="A0A507BXP2"/>
<gene>
    <name evidence="3" type="ORF">SeLEV6574_g07930</name>
    <name evidence="2" type="ORF">SeMB42_g07735</name>
</gene>
<feature type="region of interest" description="Disordered" evidence="1">
    <location>
        <begin position="250"/>
        <end position="294"/>
    </location>
</feature>
<dbReference type="Proteomes" id="UP000320475">
    <property type="component" value="Unassembled WGS sequence"/>
</dbReference>
<organism evidence="2 4">
    <name type="scientific">Synchytrium endobioticum</name>
    <dbReference type="NCBI Taxonomy" id="286115"/>
    <lineage>
        <taxon>Eukaryota</taxon>
        <taxon>Fungi</taxon>
        <taxon>Fungi incertae sedis</taxon>
        <taxon>Chytridiomycota</taxon>
        <taxon>Chytridiomycota incertae sedis</taxon>
        <taxon>Chytridiomycetes</taxon>
        <taxon>Synchytriales</taxon>
        <taxon>Synchytriaceae</taxon>
        <taxon>Synchytrium</taxon>
    </lineage>
</organism>
<dbReference type="VEuPathDB" id="FungiDB:SeMB42_g07735"/>
<feature type="compositionally biased region" description="Low complexity" evidence="1">
    <location>
        <begin position="30"/>
        <end position="40"/>
    </location>
</feature>
<dbReference type="Proteomes" id="UP000317494">
    <property type="component" value="Unassembled WGS sequence"/>
</dbReference>
<reference evidence="4 5" key="1">
    <citation type="journal article" date="2019" name="Sci. Rep.">
        <title>Comparative genomics of chytrid fungi reveal insights into the obligate biotrophic and pathogenic lifestyle of Synchytrium endobioticum.</title>
        <authorList>
            <person name="van de Vossenberg B.T.L.H."/>
            <person name="Warris S."/>
            <person name="Nguyen H.D.T."/>
            <person name="van Gent-Pelzer M.P.E."/>
            <person name="Joly D.L."/>
            <person name="van de Geest H.C."/>
            <person name="Bonants P.J.M."/>
            <person name="Smith D.S."/>
            <person name="Levesque C.A."/>
            <person name="van der Lee T.A.J."/>
        </authorList>
    </citation>
    <scope>NUCLEOTIDE SEQUENCE [LARGE SCALE GENOMIC DNA]</scope>
    <source>
        <strain evidence="3 5">LEV6574</strain>
        <strain evidence="2 4">MB42</strain>
    </source>
</reference>
<sequence>MDSKRERTPYKGLPAYAHHDTSPLNANQPSSSPTSDLSASNLASNHEPTSSHDTNSIMRPPPPSAPILNLNTDSHASRRSMPPPGLKIPPSHGRRRPSSPYHHTNSRYEPYSPRHLDRRSSSTPTSRYPPSYVASPIGPRVHIPPDERYSSKRRMLDYQQRRPSMHLPLQQQQRKQRRPFRPFRNKTPPPLPEDPSVINIWKMSPNDNRKRPLTKRIQTDTPSEEPLRPLKDVIAAYLSRWGSDAYKASVAAPASTNSTSRCSRSISPTSTMSPTVPDSLSTATQVQPQQRDNNIGTEVQEWPDEAVSAENDRLFGQGWWAHRVSRWNVNAIHNFSDDEDDYEYDEFASDEGGDGDDAHTEGESSSGVTEDEDFHQLYDLYHNTVHDKKSKKLPQSLEEIDMELDEAFGEAFGDIVHDNSHRSIIRSTTESTAQRY</sequence>
<feature type="compositionally biased region" description="Basic residues" evidence="1">
    <location>
        <begin position="174"/>
        <end position="184"/>
    </location>
</feature>
<dbReference type="EMBL" id="QEAN01000608">
    <property type="protein sequence ID" value="TPX31619.1"/>
    <property type="molecule type" value="Genomic_DNA"/>
</dbReference>
<feature type="region of interest" description="Disordered" evidence="1">
    <location>
        <begin position="1"/>
        <end position="150"/>
    </location>
</feature>